<protein>
    <submittedName>
        <fullName evidence="1">Ribonuclease H-like domain-containing protein</fullName>
    </submittedName>
</protein>
<reference evidence="1" key="1">
    <citation type="submission" date="2022-09" db="EMBL/GenBank/DDBJ databases">
        <title>A Global Phylogenomic Analysis of the Shiitake Genus Lentinula.</title>
        <authorList>
            <consortium name="DOE Joint Genome Institute"/>
            <person name="Sierra-Patev S."/>
            <person name="Min B."/>
            <person name="Naranjo-Ortiz M."/>
            <person name="Looney B."/>
            <person name="Konkel Z."/>
            <person name="Slot J.C."/>
            <person name="Sakamoto Y."/>
            <person name="Steenwyk J.L."/>
            <person name="Rokas A."/>
            <person name="Carro J."/>
            <person name="Camarero S."/>
            <person name="Ferreira P."/>
            <person name="Molpeceres G."/>
            <person name="Ruiz-Duenas F.J."/>
            <person name="Serrano A."/>
            <person name="Henrissat B."/>
            <person name="Drula E."/>
            <person name="Hughes K.W."/>
            <person name="Mata J.L."/>
            <person name="Ishikawa N.K."/>
            <person name="Vargas-Isla R."/>
            <person name="Ushijima S."/>
            <person name="Smith C.A."/>
            <person name="Ahrendt S."/>
            <person name="Andreopoulos W."/>
            <person name="He G."/>
            <person name="Labutti K."/>
            <person name="Lipzen A."/>
            <person name="Ng V."/>
            <person name="Riley R."/>
            <person name="Sandor L."/>
            <person name="Barry K."/>
            <person name="Martinez A.T."/>
            <person name="Xiao Y."/>
            <person name="Gibbons J.G."/>
            <person name="Terashima K."/>
            <person name="Grigoriev I.V."/>
            <person name="Hibbett D.S."/>
        </authorList>
    </citation>
    <scope>NUCLEOTIDE SEQUENCE</scope>
    <source>
        <strain evidence="1">TMI1499</strain>
    </source>
</reference>
<dbReference type="Proteomes" id="UP001163835">
    <property type="component" value="Unassembled WGS sequence"/>
</dbReference>
<evidence type="ECO:0000313" key="1">
    <source>
        <dbReference type="EMBL" id="KAJ3804060.1"/>
    </source>
</evidence>
<organism evidence="1 2">
    <name type="scientific">Lentinula aff. lateritia</name>
    <dbReference type="NCBI Taxonomy" id="2804960"/>
    <lineage>
        <taxon>Eukaryota</taxon>
        <taxon>Fungi</taxon>
        <taxon>Dikarya</taxon>
        <taxon>Basidiomycota</taxon>
        <taxon>Agaricomycotina</taxon>
        <taxon>Agaricomycetes</taxon>
        <taxon>Agaricomycetidae</taxon>
        <taxon>Agaricales</taxon>
        <taxon>Marasmiineae</taxon>
        <taxon>Omphalotaceae</taxon>
        <taxon>Lentinula</taxon>
    </lineage>
</organism>
<dbReference type="EMBL" id="MU796351">
    <property type="protein sequence ID" value="KAJ3804060.1"/>
    <property type="molecule type" value="Genomic_DNA"/>
</dbReference>
<name>A0ACC1THQ0_9AGAR</name>
<sequence length="277" mass="32014">IGQITLDNASNNNTMMSALDLELTKRDIPFDCDGNRVRYVMYLEYRNALASDLISRVRHLVNLCRASGNRRDDFRNTVLEGNSVHDESDYSNTTMLLERVVVLLRDVDTRWSSTFFMVDRFLELYPAIRQFVQNDPKICDTELFSPVELQVLDDIREYLFAFHSIQELASAEKTPTLSIVLPLYEGLIEILGLMKSTLPNLSHVIDVSLEKLREYTNKARVTRIYGLAMAINPTTKLDWVSDNWLRSEKDQVRNWLKSAVRTIFSHEYTYTNGDVDA</sequence>
<feature type="non-terminal residue" evidence="1">
    <location>
        <position position="1"/>
    </location>
</feature>
<proteinExistence type="predicted"/>
<comment type="caution">
    <text evidence="1">The sequence shown here is derived from an EMBL/GenBank/DDBJ whole genome shotgun (WGS) entry which is preliminary data.</text>
</comment>
<keyword evidence="2" id="KW-1185">Reference proteome</keyword>
<evidence type="ECO:0000313" key="2">
    <source>
        <dbReference type="Proteomes" id="UP001163835"/>
    </source>
</evidence>
<gene>
    <name evidence="1" type="ORF">F5876DRAFT_53826</name>
</gene>
<accession>A0ACC1THQ0</accession>